<dbReference type="RefSeq" id="WP_135072689.1">
    <property type="nucleotide sequence ID" value="NZ_SPSB01000002.1"/>
</dbReference>
<dbReference type="Proteomes" id="UP000297647">
    <property type="component" value="Unassembled WGS sequence"/>
</dbReference>
<evidence type="ECO:0000313" key="1">
    <source>
        <dbReference type="EMBL" id="TFV96032.1"/>
    </source>
</evidence>
<organism evidence="1 2">
    <name type="scientific">Algoriphagus kandeliae</name>
    <dbReference type="NCBI Taxonomy" id="2562278"/>
    <lineage>
        <taxon>Bacteria</taxon>
        <taxon>Pseudomonadati</taxon>
        <taxon>Bacteroidota</taxon>
        <taxon>Cytophagia</taxon>
        <taxon>Cytophagales</taxon>
        <taxon>Cyclobacteriaceae</taxon>
        <taxon>Algoriphagus</taxon>
    </lineage>
</organism>
<reference evidence="1 2" key="1">
    <citation type="submission" date="2019-03" db="EMBL/GenBank/DDBJ databases">
        <title>Algoriphagus sp. nov, a new strain isolated from root system soil of mangrove plant Kandelia.</title>
        <authorList>
            <person name="Yin Q."/>
            <person name="Wang K."/>
            <person name="Song Z."/>
        </authorList>
    </citation>
    <scope>NUCLEOTIDE SEQUENCE [LARGE SCALE GENOMIC DNA]</scope>
    <source>
        <strain evidence="1 2">XY-J91</strain>
    </source>
</reference>
<proteinExistence type="predicted"/>
<dbReference type="OrthoDB" id="9971426at2"/>
<name>A0A4Y9QWL4_9BACT</name>
<dbReference type="EMBL" id="SPSB01000002">
    <property type="protein sequence ID" value="TFV96032.1"/>
    <property type="molecule type" value="Genomic_DNA"/>
</dbReference>
<sequence length="190" mass="22113">MKRLFLIIIIAISCDRKSETQNLDIIVDELVLAEINQFNSSLWDQIENRFYEAIGEPLWMNKSKIELLADFMYSHHVMGYPSSFALNDLDSNLLNELNKIGFTKNDDAAHVFIHSTIAEKVNSINFRGDMKKEAPMIFSYSAVDPDSLSLSFSLMDYELHRRINEKDLERTGLYKLTVLFYFSELIKRKN</sequence>
<protein>
    <submittedName>
        <fullName evidence="1">Uncharacterized protein</fullName>
    </submittedName>
</protein>
<evidence type="ECO:0000313" key="2">
    <source>
        <dbReference type="Proteomes" id="UP000297647"/>
    </source>
</evidence>
<keyword evidence="2" id="KW-1185">Reference proteome</keyword>
<dbReference type="AlphaFoldDB" id="A0A4Y9QWL4"/>
<gene>
    <name evidence="1" type="ORF">E4S40_07340</name>
</gene>
<comment type="caution">
    <text evidence="1">The sequence shown here is derived from an EMBL/GenBank/DDBJ whole genome shotgun (WGS) entry which is preliminary data.</text>
</comment>
<accession>A0A4Y9QWL4</accession>